<comment type="caution">
    <text evidence="2">The sequence shown here is derived from an EMBL/GenBank/DDBJ whole genome shotgun (WGS) entry which is preliminary data.</text>
</comment>
<proteinExistence type="predicted"/>
<evidence type="ECO:0000313" key="2">
    <source>
        <dbReference type="EMBL" id="OPJ75572.1"/>
    </source>
</evidence>
<accession>A0A1V4JTN9</accession>
<keyword evidence="3" id="KW-1185">Reference proteome</keyword>
<dbReference type="AlphaFoldDB" id="A0A1V4JTN9"/>
<gene>
    <name evidence="2" type="ORF">AV530_004877</name>
</gene>
<name>A0A1V4JTN9_PATFA</name>
<sequence length="158" mass="18112">MPASSKTDPPLIKAKPNRDGGGTSVITYLKGEKKDLLYNRSQKRGVRICERNGSADTKVKTEQRFPCSPWLDVPLQPMEIHSGAEIYRQSMEDSTSDQTDVPRGDWNPIETHGERRPHWRKFSGRTCDSHAWSSLFLKECTLWMGPMLEQFVKNCSLW</sequence>
<reference evidence="2 3" key="1">
    <citation type="submission" date="2016-02" db="EMBL/GenBank/DDBJ databases">
        <title>Band-tailed pigeon sequencing and assembly.</title>
        <authorList>
            <person name="Soares A.E."/>
            <person name="Novak B.J."/>
            <person name="Rice E.S."/>
            <person name="O'Connell B."/>
            <person name="Chang D."/>
            <person name="Weber S."/>
            <person name="Shapiro B."/>
        </authorList>
    </citation>
    <scope>NUCLEOTIDE SEQUENCE [LARGE SCALE GENOMIC DNA]</scope>
    <source>
        <strain evidence="2">BTP2013</strain>
        <tissue evidence="2">Blood</tissue>
    </source>
</reference>
<evidence type="ECO:0000256" key="1">
    <source>
        <dbReference type="SAM" id="MobiDB-lite"/>
    </source>
</evidence>
<dbReference type="Proteomes" id="UP000190648">
    <property type="component" value="Unassembled WGS sequence"/>
</dbReference>
<feature type="region of interest" description="Disordered" evidence="1">
    <location>
        <begin position="90"/>
        <end position="112"/>
    </location>
</feature>
<feature type="region of interest" description="Disordered" evidence="1">
    <location>
        <begin position="1"/>
        <end position="25"/>
    </location>
</feature>
<protein>
    <submittedName>
        <fullName evidence="2">Uncharacterized protein</fullName>
    </submittedName>
</protein>
<dbReference type="OrthoDB" id="9219298at2759"/>
<organism evidence="2 3">
    <name type="scientific">Patagioenas fasciata monilis</name>
    <dbReference type="NCBI Taxonomy" id="372326"/>
    <lineage>
        <taxon>Eukaryota</taxon>
        <taxon>Metazoa</taxon>
        <taxon>Chordata</taxon>
        <taxon>Craniata</taxon>
        <taxon>Vertebrata</taxon>
        <taxon>Euteleostomi</taxon>
        <taxon>Archelosauria</taxon>
        <taxon>Archosauria</taxon>
        <taxon>Dinosauria</taxon>
        <taxon>Saurischia</taxon>
        <taxon>Theropoda</taxon>
        <taxon>Coelurosauria</taxon>
        <taxon>Aves</taxon>
        <taxon>Neognathae</taxon>
        <taxon>Neoaves</taxon>
        <taxon>Columbimorphae</taxon>
        <taxon>Columbiformes</taxon>
        <taxon>Columbidae</taxon>
        <taxon>Patagioenas</taxon>
    </lineage>
</organism>
<dbReference type="EMBL" id="LSYS01006200">
    <property type="protein sequence ID" value="OPJ75572.1"/>
    <property type="molecule type" value="Genomic_DNA"/>
</dbReference>
<evidence type="ECO:0000313" key="3">
    <source>
        <dbReference type="Proteomes" id="UP000190648"/>
    </source>
</evidence>